<dbReference type="SUPFAM" id="SSF101898">
    <property type="entry name" value="NHL repeat"/>
    <property type="match status" value="1"/>
</dbReference>
<organism evidence="1 2">
    <name type="scientific">Bugula neritina</name>
    <name type="common">Brown bryozoan</name>
    <name type="synonym">Sertularia neritina</name>
    <dbReference type="NCBI Taxonomy" id="10212"/>
    <lineage>
        <taxon>Eukaryota</taxon>
        <taxon>Metazoa</taxon>
        <taxon>Spiralia</taxon>
        <taxon>Lophotrochozoa</taxon>
        <taxon>Bryozoa</taxon>
        <taxon>Gymnolaemata</taxon>
        <taxon>Cheilostomatida</taxon>
        <taxon>Flustrina</taxon>
        <taxon>Buguloidea</taxon>
        <taxon>Bugulidae</taxon>
        <taxon>Bugula</taxon>
    </lineage>
</organism>
<dbReference type="Proteomes" id="UP000593567">
    <property type="component" value="Unassembled WGS sequence"/>
</dbReference>
<comment type="caution">
    <text evidence="1">The sequence shown here is derived from an EMBL/GenBank/DDBJ whole genome shotgun (WGS) entry which is preliminary data.</text>
</comment>
<dbReference type="EMBL" id="VXIV02002984">
    <property type="protein sequence ID" value="KAF6021657.1"/>
    <property type="molecule type" value="Genomic_DNA"/>
</dbReference>
<protein>
    <submittedName>
        <fullName evidence="1">Uncharacterized protein</fullName>
    </submittedName>
</protein>
<dbReference type="AlphaFoldDB" id="A0A7J7J6V6"/>
<dbReference type="OrthoDB" id="423498at2759"/>
<dbReference type="Gene3D" id="2.120.10.30">
    <property type="entry name" value="TolB, C-terminal domain"/>
    <property type="match status" value="1"/>
</dbReference>
<name>A0A7J7J6V6_BUGNE</name>
<evidence type="ECO:0000313" key="1">
    <source>
        <dbReference type="EMBL" id="KAF6021657.1"/>
    </source>
</evidence>
<sequence>MFTCGEYGDKDGALKAAKIQDPDYLTHYKTSCTERTCQQFYYYDKGQRKLKRIWYLTENGYYNYWFISTARDWRLDTRGMGFDLSANYLYMAYEKSIERINMKTNQTEFLIIEPDYGYNDGPFADASASLLLDLAFITDDLFVIADYTNSILRVFDISTRTVSSICQYQTEFSELFDPGSIRYCHMRKPRSITVSTQKNGGLYVITGNYIYHIGYSSMWKFYK</sequence>
<dbReference type="InterPro" id="IPR011042">
    <property type="entry name" value="6-blade_b-propeller_TolB-like"/>
</dbReference>
<evidence type="ECO:0000313" key="2">
    <source>
        <dbReference type="Proteomes" id="UP000593567"/>
    </source>
</evidence>
<keyword evidence="2" id="KW-1185">Reference proteome</keyword>
<proteinExistence type="predicted"/>
<gene>
    <name evidence="1" type="ORF">EB796_020034</name>
</gene>
<accession>A0A7J7J6V6</accession>
<reference evidence="1" key="1">
    <citation type="submission" date="2020-06" db="EMBL/GenBank/DDBJ databases">
        <title>Draft genome of Bugula neritina, a colonial animal packing powerful symbionts and potential medicines.</title>
        <authorList>
            <person name="Rayko M."/>
        </authorList>
    </citation>
    <scope>NUCLEOTIDE SEQUENCE [LARGE SCALE GENOMIC DNA]</scope>
    <source>
        <strain evidence="1">Kwan_BN1</strain>
    </source>
</reference>